<feature type="region of interest" description="Disordered" evidence="1">
    <location>
        <begin position="43"/>
        <end position="76"/>
    </location>
</feature>
<dbReference type="EMBL" id="CP137852">
    <property type="protein sequence ID" value="WPB85276.1"/>
    <property type="molecule type" value="Genomic_DNA"/>
</dbReference>
<sequence length="122" mass="11821">MRCMNLALVALAMLAAPALTGPAVAQQRVVVVPAGADIVIPPRGVDGPPLVRAPRPRLPAPGQPAAQPMTRPMLEAGGGGSAGLGLAAPSLIALPLIAAAALAASVPGNSSSSGTSAPARTR</sequence>
<protein>
    <submittedName>
        <fullName evidence="3">Uncharacterized protein</fullName>
    </submittedName>
</protein>
<feature type="chain" id="PRO_5047077952" evidence="2">
    <location>
        <begin position="26"/>
        <end position="122"/>
    </location>
</feature>
<organism evidence="3 4">
    <name type="scientific">Sediminicoccus rosea</name>
    <dbReference type="NCBI Taxonomy" id="1225128"/>
    <lineage>
        <taxon>Bacteria</taxon>
        <taxon>Pseudomonadati</taxon>
        <taxon>Pseudomonadota</taxon>
        <taxon>Alphaproteobacteria</taxon>
        <taxon>Acetobacterales</taxon>
        <taxon>Roseomonadaceae</taxon>
        <taxon>Sediminicoccus</taxon>
    </lineage>
</organism>
<accession>A0ABZ0PHX8</accession>
<keyword evidence="2" id="KW-0732">Signal</keyword>
<gene>
    <name evidence="3" type="ORF">R9Z33_00030</name>
</gene>
<reference evidence="3 4" key="1">
    <citation type="submission" date="2023-11" db="EMBL/GenBank/DDBJ databases">
        <title>Arctic aerobic anoxygenic photoheterotroph Sediminicoccus rosea KRV36 adapts its photosynthesis to long days of polar summer.</title>
        <authorList>
            <person name="Tomasch J."/>
            <person name="Kopejtka K."/>
            <person name="Bily T."/>
            <person name="Gardiner A.T."/>
            <person name="Gardian Z."/>
            <person name="Shivaramu S."/>
            <person name="Koblizek M."/>
            <person name="Engelhardt F."/>
            <person name="Kaftan D."/>
        </authorList>
    </citation>
    <scope>NUCLEOTIDE SEQUENCE [LARGE SCALE GENOMIC DNA]</scope>
    <source>
        <strain evidence="3 4">R-30</strain>
    </source>
</reference>
<name>A0ABZ0PHX8_9PROT</name>
<dbReference type="Proteomes" id="UP001305521">
    <property type="component" value="Chromosome"/>
</dbReference>
<dbReference type="RefSeq" id="WP_318649242.1">
    <property type="nucleotide sequence ID" value="NZ_CP137852.1"/>
</dbReference>
<evidence type="ECO:0000313" key="4">
    <source>
        <dbReference type="Proteomes" id="UP001305521"/>
    </source>
</evidence>
<feature type="signal peptide" evidence="2">
    <location>
        <begin position="1"/>
        <end position="25"/>
    </location>
</feature>
<proteinExistence type="predicted"/>
<evidence type="ECO:0000256" key="2">
    <source>
        <dbReference type="SAM" id="SignalP"/>
    </source>
</evidence>
<evidence type="ECO:0000313" key="3">
    <source>
        <dbReference type="EMBL" id="WPB85276.1"/>
    </source>
</evidence>
<evidence type="ECO:0000256" key="1">
    <source>
        <dbReference type="SAM" id="MobiDB-lite"/>
    </source>
</evidence>
<keyword evidence="4" id="KW-1185">Reference proteome</keyword>